<dbReference type="Gene3D" id="2.30.110.10">
    <property type="entry name" value="Electron Transport, Fmn-binding Protein, Chain A"/>
    <property type="match status" value="1"/>
</dbReference>
<evidence type="ECO:0000259" key="1">
    <source>
        <dbReference type="Pfam" id="PF01243"/>
    </source>
</evidence>
<dbReference type="EMBL" id="FNNE01000006">
    <property type="protein sequence ID" value="SDX15022.1"/>
    <property type="molecule type" value="Genomic_DNA"/>
</dbReference>
<dbReference type="OrthoDB" id="9796486at2"/>
<evidence type="ECO:0000313" key="2">
    <source>
        <dbReference type="EMBL" id="SDX15022.1"/>
    </source>
</evidence>
<dbReference type="Proteomes" id="UP000199675">
    <property type="component" value="Unassembled WGS sequence"/>
</dbReference>
<organism evidence="2 3">
    <name type="scientific">Marinobacter mobilis</name>
    <dbReference type="NCBI Taxonomy" id="488533"/>
    <lineage>
        <taxon>Bacteria</taxon>
        <taxon>Pseudomonadati</taxon>
        <taxon>Pseudomonadota</taxon>
        <taxon>Gammaproteobacteria</taxon>
        <taxon>Pseudomonadales</taxon>
        <taxon>Marinobacteraceae</taxon>
        <taxon>Marinobacter</taxon>
    </lineage>
</organism>
<gene>
    <name evidence="2" type="ORF">SAMN04487960_106270</name>
</gene>
<dbReference type="PANTHER" id="PTHR42815">
    <property type="entry name" value="FAD-BINDING, PUTATIVE (AFU_ORTHOLOGUE AFUA_6G07600)-RELATED"/>
    <property type="match status" value="1"/>
</dbReference>
<proteinExistence type="predicted"/>
<dbReference type="AlphaFoldDB" id="A0A1H2ZC09"/>
<dbReference type="InterPro" id="IPR012349">
    <property type="entry name" value="Split_barrel_FMN-bd"/>
</dbReference>
<name>A0A1H2ZC09_9GAMM</name>
<protein>
    <recommendedName>
        <fullName evidence="1">Pyridoxamine 5'-phosphate oxidase N-terminal domain-containing protein</fullName>
    </recommendedName>
</protein>
<dbReference type="InterPro" id="IPR011576">
    <property type="entry name" value="Pyridox_Oxase_N"/>
</dbReference>
<accession>A0A1H2ZC09</accession>
<sequence>MRSSHRITSLKHLRQLIPPPSRMLAKRIQSRLDHLCLEFIRQASLVVATRNPQDVPPISSATSVYPLVADGTGISILNNASADKLVFTLPPGKDTWGVTTSDSSGGQVSLYFLVTGVGHGLRVNGHYQIEPVHGQLLMTVRVQTAYLHCARAASRGELWQSVPASPADSAPQDLAALLADCRYCLLHTSNAEGQSQLSPRGDPAGFLQLLDDGHLFLAERPGNKVAVSLSNILEQPTVAVTGLFPGRPGWLELVGTARISDDPHLLTLCTVAGKRPHLGILLSLDYWAWRPAPALAEASLWTPPSDDLAKPDVTPFARALAEHMQGTGLMGKVVHKVVDTVVKRDMKQLY</sequence>
<dbReference type="Pfam" id="PF01243">
    <property type="entry name" value="PNPOx_N"/>
    <property type="match status" value="1"/>
</dbReference>
<evidence type="ECO:0000313" key="3">
    <source>
        <dbReference type="Proteomes" id="UP000199675"/>
    </source>
</evidence>
<dbReference type="SUPFAM" id="SSF50475">
    <property type="entry name" value="FMN-binding split barrel"/>
    <property type="match status" value="1"/>
</dbReference>
<feature type="domain" description="Pyridoxamine 5'-phosphate oxidase N-terminal" evidence="1">
    <location>
        <begin position="172"/>
        <end position="266"/>
    </location>
</feature>
<dbReference type="PANTHER" id="PTHR42815:SF2">
    <property type="entry name" value="FAD-BINDING, PUTATIVE (AFU_ORTHOLOGUE AFUA_6G07600)-RELATED"/>
    <property type="match status" value="1"/>
</dbReference>
<reference evidence="2 3" key="1">
    <citation type="submission" date="2016-10" db="EMBL/GenBank/DDBJ databases">
        <authorList>
            <person name="de Groot N.N."/>
        </authorList>
    </citation>
    <scope>NUCLEOTIDE SEQUENCE [LARGE SCALE GENOMIC DNA]</scope>
    <source>
        <strain evidence="2 3">CGMCC 1.7059</strain>
    </source>
</reference>
<keyword evidence="3" id="KW-1185">Reference proteome</keyword>
<dbReference type="STRING" id="488533.SAMN04487960_106270"/>